<comment type="caution">
    <text evidence="7">The sequence shown here is derived from an EMBL/GenBank/DDBJ whole genome shotgun (WGS) entry which is preliminary data.</text>
</comment>
<comment type="similarity">
    <text evidence="5">Belongs to the UPF0182 family.</text>
</comment>
<evidence type="ECO:0000256" key="1">
    <source>
        <dbReference type="ARBA" id="ARBA00022475"/>
    </source>
</evidence>
<evidence type="ECO:0000256" key="4">
    <source>
        <dbReference type="ARBA" id="ARBA00023136"/>
    </source>
</evidence>
<evidence type="ECO:0000256" key="5">
    <source>
        <dbReference type="HAMAP-Rule" id="MF_01600"/>
    </source>
</evidence>
<reference evidence="7 8" key="1">
    <citation type="submission" date="2020-10" db="EMBL/GenBank/DDBJ databases">
        <title>ChiBAC.</title>
        <authorList>
            <person name="Zenner C."/>
            <person name="Hitch T.C.A."/>
            <person name="Clavel T."/>
        </authorList>
    </citation>
    <scope>NUCLEOTIDE SEQUENCE [LARGE SCALE GENOMIC DNA]</scope>
    <source>
        <strain evidence="7 8">DSM 108706</strain>
    </source>
</reference>
<protein>
    <recommendedName>
        <fullName evidence="5">UPF0182 protein INF20_03840</fullName>
    </recommendedName>
</protein>
<dbReference type="Proteomes" id="UP001516588">
    <property type="component" value="Unassembled WGS sequence"/>
</dbReference>
<dbReference type="InterPro" id="IPR005372">
    <property type="entry name" value="UPF0182"/>
</dbReference>
<organism evidence="7 8">
    <name type="scientific">Gallibacter intestinalis</name>
    <dbReference type="NCBI Taxonomy" id="2779356"/>
    <lineage>
        <taxon>Bacteria</taxon>
        <taxon>Bacillati</taxon>
        <taxon>Bacillota</taxon>
        <taxon>Clostridia</taxon>
        <taxon>Eubacteriales</taxon>
        <taxon>Eubacteriaceae</taxon>
        <taxon>Gallibacter</taxon>
    </lineage>
</organism>
<keyword evidence="4 5" id="KW-0472">Membrane</keyword>
<gene>
    <name evidence="7" type="ORF">INF20_03840</name>
</gene>
<sequence length="1003" mass="113890">MKLSRKTRPPKEERHKGGHKKLKAVIVAIVILLVLFVALIGFITDFLWFKELDYVGVFFTKLFTQLKIGVPTFIVITFLTYVYFKLIKKSYYKKVISNDFEESRSINAISWLMAAIFGAIVTFFAVTLLWFSALQFFNSTDFGYDDPLFGLDVSFYIFKLDFLRQLNTLIIIVLAAFLIFTVLYYMVLMGTRHPRLFKGEEGSTGGTSPGGDPFKEYDRFSDGEYSYTFRDGKAYRTEAKSSSSEGSGGSGFSENLKGTPFEKFAGIFDKVGNFGSGVEKKKNSIDSDNIKRLFTIASKQITIMGTLLFIMLAVHFLLKQFELLYGHRGAVYGAGFTDVTITLWMYRLLIVLSLVGAVSVVVGVAKHKLKMIVVVPVVMIAVNLLGVGGAYAVQSLIVSPNEIARESEYLERNIEFTQKAYGLEDVKVQSFEANDELTGEDIANNQATISNIRINDYEPAETFYNQTQSIRQYYTFHDVDVDRYMVNGEYTQTFLSAREIDEEKISQTWLNKHLKYTHGYGVTLSRVDEITASGQPEMLIKNIPPTSQVEEISIDRPEIYFGEMTNEYAIVGTNEDEFDYPDGDENKYTQYEGTAGIKLNLINRLMFTIKEKNPKILVSSNIDGDSKIIINRNISDRVQKIMPYLQYDNDPYIVTEGGKLYWIIDAYTTSTQFPYSEPYDVDNTKTNYVRNSVKVIIDAYNGTVDYYVVDKEDPIAATFSKIYPELFKDGDDMPEGLKAHMRYPNQLFDTQAKVYSRYHMEDVRVFYQNEDQWDIAKETYGTEEKEMEPNYYIMNLPGESEAEFVNSVPFTPKDKKNMAGLMVARNDGDNYGELILYQLPKNKVVYGPQQVEAQIDQDPEISKEFSLWNSSGSKYSRGNMFVIPIEESLLYVEPVYLEASESSIPEVKRVIVVYGDRIAYEPTLAEALNSLFGDGTIEERDSSSGSSSDSKDSSSGEKASMTELIQSANDAFDNAVKAQESGDWAKYGEYLDELEGYLKELEK</sequence>
<feature type="transmembrane region" description="Helical" evidence="5">
    <location>
        <begin position="68"/>
        <end position="87"/>
    </location>
</feature>
<dbReference type="HAMAP" id="MF_01600">
    <property type="entry name" value="UPF0182"/>
    <property type="match status" value="1"/>
</dbReference>
<name>A0ABR9QX15_9FIRM</name>
<evidence type="ECO:0000256" key="2">
    <source>
        <dbReference type="ARBA" id="ARBA00022692"/>
    </source>
</evidence>
<dbReference type="Pfam" id="PF03699">
    <property type="entry name" value="UPF0182"/>
    <property type="match status" value="2"/>
</dbReference>
<feature type="transmembrane region" description="Helical" evidence="5">
    <location>
        <begin position="21"/>
        <end position="48"/>
    </location>
</feature>
<dbReference type="RefSeq" id="WP_226385059.1">
    <property type="nucleotide sequence ID" value="NZ_JADCKA010000004.1"/>
</dbReference>
<keyword evidence="2 5" id="KW-0812">Transmembrane</keyword>
<feature type="transmembrane region" description="Helical" evidence="5">
    <location>
        <begin position="168"/>
        <end position="188"/>
    </location>
</feature>
<dbReference type="PANTHER" id="PTHR39344:SF1">
    <property type="entry name" value="UPF0182 PROTEIN SLL1060"/>
    <property type="match status" value="1"/>
</dbReference>
<dbReference type="EMBL" id="JADCKA010000004">
    <property type="protein sequence ID" value="MBE5035413.1"/>
    <property type="molecule type" value="Genomic_DNA"/>
</dbReference>
<feature type="transmembrane region" description="Helical" evidence="5">
    <location>
        <begin position="108"/>
        <end position="131"/>
    </location>
</feature>
<dbReference type="PANTHER" id="PTHR39344">
    <property type="entry name" value="UPF0182 PROTEIN SLL1060"/>
    <property type="match status" value="1"/>
</dbReference>
<proteinExistence type="inferred from homology"/>
<evidence type="ECO:0000313" key="8">
    <source>
        <dbReference type="Proteomes" id="UP001516588"/>
    </source>
</evidence>
<feature type="transmembrane region" description="Helical" evidence="5">
    <location>
        <begin position="372"/>
        <end position="393"/>
    </location>
</feature>
<feature type="transmembrane region" description="Helical" evidence="5">
    <location>
        <begin position="301"/>
        <end position="318"/>
    </location>
</feature>
<comment type="subcellular location">
    <subcellularLocation>
        <location evidence="5">Cell membrane</location>
        <topology evidence="5">Multi-pass membrane protein</topology>
    </subcellularLocation>
</comment>
<evidence type="ECO:0000256" key="3">
    <source>
        <dbReference type="ARBA" id="ARBA00022989"/>
    </source>
</evidence>
<keyword evidence="8" id="KW-1185">Reference proteome</keyword>
<accession>A0ABR9QX15</accession>
<feature type="region of interest" description="Disordered" evidence="6">
    <location>
        <begin position="936"/>
        <end position="963"/>
    </location>
</feature>
<evidence type="ECO:0000256" key="6">
    <source>
        <dbReference type="SAM" id="MobiDB-lite"/>
    </source>
</evidence>
<keyword evidence="3 5" id="KW-1133">Transmembrane helix</keyword>
<feature type="transmembrane region" description="Helical" evidence="5">
    <location>
        <begin position="344"/>
        <end position="365"/>
    </location>
</feature>
<keyword evidence="1 5" id="KW-1003">Cell membrane</keyword>
<evidence type="ECO:0000313" key="7">
    <source>
        <dbReference type="EMBL" id="MBE5035413.1"/>
    </source>
</evidence>